<dbReference type="GO" id="GO:0004791">
    <property type="term" value="F:thioredoxin-disulfide reductase (NADPH) activity"/>
    <property type="evidence" value="ECO:0007669"/>
    <property type="project" value="UniProtKB-EC"/>
</dbReference>
<evidence type="ECO:0000256" key="2">
    <source>
        <dbReference type="SAM" id="MobiDB-lite"/>
    </source>
</evidence>
<feature type="compositionally biased region" description="Polar residues" evidence="2">
    <location>
        <begin position="7"/>
        <end position="16"/>
    </location>
</feature>
<dbReference type="EC" id="1.8.1.9" evidence="4"/>
<dbReference type="Gene3D" id="3.40.50.150">
    <property type="entry name" value="Vaccinia Virus protein VP39"/>
    <property type="match status" value="1"/>
</dbReference>
<evidence type="ECO:0000259" key="3">
    <source>
        <dbReference type="Pfam" id="PF13649"/>
    </source>
</evidence>
<reference evidence="4" key="1">
    <citation type="submission" date="2018-06" db="EMBL/GenBank/DDBJ databases">
        <authorList>
            <person name="Zhirakovskaya E."/>
        </authorList>
    </citation>
    <scope>NUCLEOTIDE SEQUENCE</scope>
</reference>
<feature type="domain" description="Methyltransferase" evidence="3">
    <location>
        <begin position="58"/>
        <end position="153"/>
    </location>
</feature>
<dbReference type="AlphaFoldDB" id="A0A3B0T0N4"/>
<sequence>MDHGHNHTPQDGTANQPDRIRGEAFWDERYRARPAAWRGTPHGHLVAEVTGLAPGTALDVGTGEGADAIWLAEHGWQVTAVDISAVALDRGRTQADSLGSAIANPITWLHADLITWEPPARHFDLVTAQFMHMPSAQRKPLYQRLANSVNTGGHLLIVGHHPTDLDTTALRVPDPDPLFTAQELMEELGDGWTILVQDKRARATVGRFGEDITIHDAVLFARRAG</sequence>
<accession>A0A3B0T0N4</accession>
<dbReference type="GO" id="GO:0016740">
    <property type="term" value="F:transferase activity"/>
    <property type="evidence" value="ECO:0007669"/>
    <property type="project" value="UniProtKB-KW"/>
</dbReference>
<organism evidence="4">
    <name type="scientific">hydrothermal vent metagenome</name>
    <dbReference type="NCBI Taxonomy" id="652676"/>
    <lineage>
        <taxon>unclassified sequences</taxon>
        <taxon>metagenomes</taxon>
        <taxon>ecological metagenomes</taxon>
    </lineage>
</organism>
<dbReference type="InterPro" id="IPR029063">
    <property type="entry name" value="SAM-dependent_MTases_sf"/>
</dbReference>
<evidence type="ECO:0000256" key="1">
    <source>
        <dbReference type="ARBA" id="ARBA00022679"/>
    </source>
</evidence>
<dbReference type="EMBL" id="UOEK01000231">
    <property type="protein sequence ID" value="VAW02384.1"/>
    <property type="molecule type" value="Genomic_DNA"/>
</dbReference>
<dbReference type="InterPro" id="IPR041698">
    <property type="entry name" value="Methyltransf_25"/>
</dbReference>
<gene>
    <name evidence="4" type="ORF">MNBD_ACTINO02-1569</name>
</gene>
<dbReference type="PANTHER" id="PTHR43861:SF3">
    <property type="entry name" value="PUTATIVE (AFU_ORTHOLOGUE AFUA_2G14390)-RELATED"/>
    <property type="match status" value="1"/>
</dbReference>
<dbReference type="SUPFAM" id="SSF53335">
    <property type="entry name" value="S-adenosyl-L-methionine-dependent methyltransferases"/>
    <property type="match status" value="1"/>
</dbReference>
<keyword evidence="4" id="KW-0560">Oxidoreductase</keyword>
<keyword evidence="1" id="KW-0808">Transferase</keyword>
<name>A0A3B0T0N4_9ZZZZ</name>
<protein>
    <submittedName>
        <fullName evidence="4">Thioredoxin reductase</fullName>
        <ecNumber evidence="4">1.8.1.9</ecNumber>
    </submittedName>
</protein>
<dbReference type="CDD" id="cd02440">
    <property type="entry name" value="AdoMet_MTases"/>
    <property type="match status" value="1"/>
</dbReference>
<evidence type="ECO:0000313" key="4">
    <source>
        <dbReference type="EMBL" id="VAW02384.1"/>
    </source>
</evidence>
<feature type="region of interest" description="Disordered" evidence="2">
    <location>
        <begin position="1"/>
        <end position="20"/>
    </location>
</feature>
<dbReference type="PANTHER" id="PTHR43861">
    <property type="entry name" value="TRANS-ACONITATE 2-METHYLTRANSFERASE-RELATED"/>
    <property type="match status" value="1"/>
</dbReference>
<dbReference type="Pfam" id="PF13649">
    <property type="entry name" value="Methyltransf_25"/>
    <property type="match status" value="1"/>
</dbReference>
<proteinExistence type="predicted"/>